<dbReference type="Proteomes" id="UP000738349">
    <property type="component" value="Unassembled WGS sequence"/>
</dbReference>
<feature type="compositionally biased region" description="Low complexity" evidence="1">
    <location>
        <begin position="31"/>
        <end position="45"/>
    </location>
</feature>
<dbReference type="AlphaFoldDB" id="A0A9P9D2P2"/>
<feature type="region of interest" description="Disordered" evidence="1">
    <location>
        <begin position="154"/>
        <end position="174"/>
    </location>
</feature>
<evidence type="ECO:0000256" key="2">
    <source>
        <dbReference type="SAM" id="Phobius"/>
    </source>
</evidence>
<keyword evidence="2" id="KW-1133">Transmembrane helix</keyword>
<name>A0A9P9D2P2_9HYPO</name>
<keyword evidence="4" id="KW-1185">Reference proteome</keyword>
<gene>
    <name evidence="3" type="ORF">EDB81DRAFT_358544</name>
</gene>
<reference evidence="3" key="1">
    <citation type="journal article" date="2021" name="Nat. Commun.">
        <title>Genetic determinants of endophytism in the Arabidopsis root mycobiome.</title>
        <authorList>
            <person name="Mesny F."/>
            <person name="Miyauchi S."/>
            <person name="Thiergart T."/>
            <person name="Pickel B."/>
            <person name="Atanasova L."/>
            <person name="Karlsson M."/>
            <person name="Huettel B."/>
            <person name="Barry K.W."/>
            <person name="Haridas S."/>
            <person name="Chen C."/>
            <person name="Bauer D."/>
            <person name="Andreopoulos W."/>
            <person name="Pangilinan J."/>
            <person name="LaButti K."/>
            <person name="Riley R."/>
            <person name="Lipzen A."/>
            <person name="Clum A."/>
            <person name="Drula E."/>
            <person name="Henrissat B."/>
            <person name="Kohler A."/>
            <person name="Grigoriev I.V."/>
            <person name="Martin F.M."/>
            <person name="Hacquard S."/>
        </authorList>
    </citation>
    <scope>NUCLEOTIDE SEQUENCE</scope>
    <source>
        <strain evidence="3">MPI-CAGE-AT-0147</strain>
    </source>
</reference>
<protein>
    <submittedName>
        <fullName evidence="3">Uncharacterized protein</fullName>
    </submittedName>
</protein>
<evidence type="ECO:0000256" key="1">
    <source>
        <dbReference type="SAM" id="MobiDB-lite"/>
    </source>
</evidence>
<keyword evidence="2" id="KW-0812">Transmembrane</keyword>
<evidence type="ECO:0000313" key="4">
    <source>
        <dbReference type="Proteomes" id="UP000738349"/>
    </source>
</evidence>
<comment type="caution">
    <text evidence="3">The sequence shown here is derived from an EMBL/GenBank/DDBJ whole genome shotgun (WGS) entry which is preliminary data.</text>
</comment>
<organism evidence="3 4">
    <name type="scientific">Dactylonectria macrodidyma</name>
    <dbReference type="NCBI Taxonomy" id="307937"/>
    <lineage>
        <taxon>Eukaryota</taxon>
        <taxon>Fungi</taxon>
        <taxon>Dikarya</taxon>
        <taxon>Ascomycota</taxon>
        <taxon>Pezizomycotina</taxon>
        <taxon>Sordariomycetes</taxon>
        <taxon>Hypocreomycetidae</taxon>
        <taxon>Hypocreales</taxon>
        <taxon>Nectriaceae</taxon>
        <taxon>Dactylonectria</taxon>
    </lineage>
</organism>
<keyword evidence="2" id="KW-0472">Membrane</keyword>
<sequence>MSPLPPTEAIPEEVLDLTQVEATHLITPEVAAEPAVATEPAAATVRSRPSYKVPKTPQTRVPKSSSATSPATSTKILWRNVLGLLVLELHEEVKGLDVPAFNKALQHGVLQKKIISRLQRKWPDALSHPARVSEMATALLKDWTKFGIPEKSLTHHALPDRDKHQRGPVGTEGSSLTAVEATDLAGLDAIKDEDWVEISSDDEDENIVMVERAATVSLWEPVLHLMASVVILIQLAELIVGSFCGVISGNRMRLHNYNLISARRCARKYLDSQRLKGGHSGAWGTTTLRQCV</sequence>
<dbReference type="EMBL" id="JAGMUV010000040">
    <property type="protein sequence ID" value="KAH7111591.1"/>
    <property type="molecule type" value="Genomic_DNA"/>
</dbReference>
<proteinExistence type="predicted"/>
<feature type="region of interest" description="Disordered" evidence="1">
    <location>
        <begin position="31"/>
        <end position="70"/>
    </location>
</feature>
<feature type="transmembrane region" description="Helical" evidence="2">
    <location>
        <begin position="222"/>
        <end position="247"/>
    </location>
</feature>
<accession>A0A9P9D2P2</accession>
<evidence type="ECO:0000313" key="3">
    <source>
        <dbReference type="EMBL" id="KAH7111591.1"/>
    </source>
</evidence>